<proteinExistence type="predicted"/>
<feature type="domain" description="Beta-lactamase-related" evidence="1">
    <location>
        <begin position="2"/>
        <end position="49"/>
    </location>
</feature>
<sequence length="66" mass="7626">MGYLTAQRLGQPFEMLMEEALFAPLGLEHSYYQVPESQQDHYAYGYSKRISPYGSTQACWMLKLTV</sequence>
<organism evidence="2 3">
    <name type="scientific">Vreelandella olivaria</name>
    <dbReference type="NCBI Taxonomy" id="390919"/>
    <lineage>
        <taxon>Bacteria</taxon>
        <taxon>Pseudomonadati</taxon>
        <taxon>Pseudomonadota</taxon>
        <taxon>Gammaproteobacteria</taxon>
        <taxon>Oceanospirillales</taxon>
        <taxon>Halomonadaceae</taxon>
        <taxon>Vreelandella</taxon>
    </lineage>
</organism>
<protein>
    <recommendedName>
        <fullName evidence="1">Beta-lactamase-related domain-containing protein</fullName>
    </recommendedName>
</protein>
<dbReference type="EMBL" id="AP019416">
    <property type="protein sequence ID" value="BBI47885.1"/>
    <property type="molecule type" value="Genomic_DNA"/>
</dbReference>
<evidence type="ECO:0000259" key="1">
    <source>
        <dbReference type="Pfam" id="PF00144"/>
    </source>
</evidence>
<keyword evidence="3" id="KW-1185">Reference proteome</keyword>
<name>A0ABN5WS40_9GAMM</name>
<evidence type="ECO:0000313" key="3">
    <source>
        <dbReference type="Proteomes" id="UP000289555"/>
    </source>
</evidence>
<accession>A0ABN5WS40</accession>
<dbReference type="InterPro" id="IPR012338">
    <property type="entry name" value="Beta-lactam/transpept-like"/>
</dbReference>
<dbReference type="Gene3D" id="3.40.710.10">
    <property type="entry name" value="DD-peptidase/beta-lactamase superfamily"/>
    <property type="match status" value="1"/>
</dbReference>
<gene>
    <name evidence="2" type="ORF">HORIV_03060</name>
</gene>
<dbReference type="Proteomes" id="UP000289555">
    <property type="component" value="Chromosome"/>
</dbReference>
<evidence type="ECO:0000313" key="2">
    <source>
        <dbReference type="EMBL" id="BBI47885.1"/>
    </source>
</evidence>
<dbReference type="SUPFAM" id="SSF56601">
    <property type="entry name" value="beta-lactamase/transpeptidase-like"/>
    <property type="match status" value="1"/>
</dbReference>
<dbReference type="InterPro" id="IPR001466">
    <property type="entry name" value="Beta-lactam-related"/>
</dbReference>
<dbReference type="Pfam" id="PF00144">
    <property type="entry name" value="Beta-lactamase"/>
    <property type="match status" value="1"/>
</dbReference>
<reference evidence="3" key="1">
    <citation type="journal article" date="2019" name="Microbiol. Resour. Announc.">
        <title>Complete Genome Sequence of Halomonas olivaria, a Moderately Halophilic Bacterium Isolated from Olive Processing Effluents, Obtained by Nanopore Sequencing.</title>
        <authorList>
            <person name="Nagata S."/>
            <person name="Ii K.M."/>
            <person name="Tsukimi T."/>
            <person name="Miura M.C."/>
            <person name="Galipon J."/>
            <person name="Arakawa K."/>
        </authorList>
    </citation>
    <scope>NUCLEOTIDE SEQUENCE [LARGE SCALE GENOMIC DNA]</scope>
    <source>
        <strain evidence="3">TYRC17</strain>
    </source>
</reference>